<dbReference type="InterPro" id="IPR001387">
    <property type="entry name" value="Cro/C1-type_HTH"/>
</dbReference>
<dbReference type="Gene3D" id="1.25.40.10">
    <property type="entry name" value="Tetratricopeptide repeat domain"/>
    <property type="match status" value="1"/>
</dbReference>
<dbReference type="Proteomes" id="UP000773462">
    <property type="component" value="Unassembled WGS sequence"/>
</dbReference>
<dbReference type="SMART" id="SM00530">
    <property type="entry name" value="HTH_XRE"/>
    <property type="match status" value="1"/>
</dbReference>
<dbReference type="InterPro" id="IPR011990">
    <property type="entry name" value="TPR-like_helical_dom_sf"/>
</dbReference>
<reference evidence="3 4" key="1">
    <citation type="submission" date="2021-03" db="EMBL/GenBank/DDBJ databases">
        <title>Genomic Encyclopedia of Type Strains, Phase IV (KMG-IV): sequencing the most valuable type-strain genomes for metagenomic binning, comparative biology and taxonomic classification.</title>
        <authorList>
            <person name="Goeker M."/>
        </authorList>
    </citation>
    <scope>NUCLEOTIDE SEQUENCE [LARGE SCALE GENOMIC DNA]</scope>
    <source>
        <strain evidence="3 4">DSM 101953</strain>
    </source>
</reference>
<dbReference type="PANTHER" id="PTHR46797">
    <property type="entry name" value="HTH-TYPE TRANSCRIPTIONAL REGULATOR"/>
    <property type="match status" value="1"/>
</dbReference>
<dbReference type="SUPFAM" id="SSF48452">
    <property type="entry name" value="TPR-like"/>
    <property type="match status" value="2"/>
</dbReference>
<evidence type="ECO:0000313" key="4">
    <source>
        <dbReference type="Proteomes" id="UP000773462"/>
    </source>
</evidence>
<dbReference type="PROSITE" id="PS50943">
    <property type="entry name" value="HTH_CROC1"/>
    <property type="match status" value="1"/>
</dbReference>
<organism evidence="3 4">
    <name type="scientific">Paenibacillus silagei</name>
    <dbReference type="NCBI Taxonomy" id="1670801"/>
    <lineage>
        <taxon>Bacteria</taxon>
        <taxon>Bacillati</taxon>
        <taxon>Bacillota</taxon>
        <taxon>Bacilli</taxon>
        <taxon>Bacillales</taxon>
        <taxon>Paenibacillaceae</taxon>
        <taxon>Paenibacillus</taxon>
    </lineage>
</organism>
<dbReference type="Pfam" id="PF01381">
    <property type="entry name" value="HTH_3"/>
    <property type="match status" value="1"/>
</dbReference>
<proteinExistence type="predicted"/>
<dbReference type="RefSeq" id="WP_209871428.1">
    <property type="nucleotide sequence ID" value="NZ_JAGGLV010000004.1"/>
</dbReference>
<dbReference type="SUPFAM" id="SSF47413">
    <property type="entry name" value="lambda repressor-like DNA-binding domains"/>
    <property type="match status" value="1"/>
</dbReference>
<dbReference type="InterPro" id="IPR050807">
    <property type="entry name" value="TransReg_Diox_bact_type"/>
</dbReference>
<sequence length="401" mass="45308">MTTKQTIGEKVKQLRKAKGLTQTDLAGDHMTKSMLSQIENGRALPSMNSLQVLAGRLGVDPGYFLEGEEEAELAPLVREMEAEFKAKNYREVIQRLQPLTERTLPMTIDAARLLEFYVSSLFYTGAGGGEAELERAALIYERFGLFVERAKVQYISYALNFAQNRYADGLELIRRVRKEYEDNKVGNDFIFEIDLHYAESISLSALGDYAGSREAALAALQVSREEGIYYMTDHLYRVLGILALTEGETLAAEEDMKKARAFAEFTESEDSLKLVVIGEIRLAVAKGEYSKVLALAEQYPQEDEQYASSVQLMSGIARYHLGQDDEALISLSKAEPGDQVYHPLDRANLLTAYAYRAQICMRRGMKEEALRLSQFAYDQVKEYPPSIYTEMINKTYHELHS</sequence>
<keyword evidence="4" id="KW-1185">Reference proteome</keyword>
<protein>
    <submittedName>
        <fullName evidence="3">Transcriptional regulator with XRE-family HTH domain</fullName>
    </submittedName>
</protein>
<dbReference type="CDD" id="cd00093">
    <property type="entry name" value="HTH_XRE"/>
    <property type="match status" value="1"/>
</dbReference>
<comment type="caution">
    <text evidence="3">The sequence shown here is derived from an EMBL/GenBank/DDBJ whole genome shotgun (WGS) entry which is preliminary data.</text>
</comment>
<keyword evidence="1" id="KW-0238">DNA-binding</keyword>
<feature type="domain" description="HTH cro/C1-type" evidence="2">
    <location>
        <begin position="11"/>
        <end position="64"/>
    </location>
</feature>
<evidence type="ECO:0000259" key="2">
    <source>
        <dbReference type="PROSITE" id="PS50943"/>
    </source>
</evidence>
<accession>A0ABS4NNB0</accession>
<gene>
    <name evidence="3" type="ORF">J2Z70_001695</name>
</gene>
<dbReference type="PANTHER" id="PTHR46797:SF1">
    <property type="entry name" value="METHYLPHOSPHONATE SYNTHASE"/>
    <property type="match status" value="1"/>
</dbReference>
<dbReference type="EMBL" id="JAGGLV010000004">
    <property type="protein sequence ID" value="MBP2111554.1"/>
    <property type="molecule type" value="Genomic_DNA"/>
</dbReference>
<name>A0ABS4NNB0_9BACL</name>
<evidence type="ECO:0000313" key="3">
    <source>
        <dbReference type="EMBL" id="MBP2111554.1"/>
    </source>
</evidence>
<dbReference type="InterPro" id="IPR010982">
    <property type="entry name" value="Lambda_DNA-bd_dom_sf"/>
</dbReference>
<evidence type="ECO:0000256" key="1">
    <source>
        <dbReference type="ARBA" id="ARBA00023125"/>
    </source>
</evidence>